<feature type="region of interest" description="Disordered" evidence="1">
    <location>
        <begin position="247"/>
        <end position="300"/>
    </location>
</feature>
<feature type="compositionally biased region" description="Pro residues" evidence="1">
    <location>
        <begin position="488"/>
        <end position="506"/>
    </location>
</feature>
<feature type="compositionally biased region" description="Pro residues" evidence="1">
    <location>
        <begin position="567"/>
        <end position="579"/>
    </location>
</feature>
<feature type="compositionally biased region" description="Basic and acidic residues" evidence="1">
    <location>
        <begin position="449"/>
        <end position="461"/>
    </location>
</feature>
<dbReference type="Pfam" id="PF00307">
    <property type="entry name" value="CH"/>
    <property type="match status" value="1"/>
</dbReference>
<sequence length="665" mass="75586">MASVSSLDRDLSRLRLGKYTPQASQDIRDWIAATLDENLGNEDLMLVLKDGTILCRLANLLGESPQIRFKRSAMPFVQMENISHFLSFVARPPVSLPPHDLFLTVDLYEQKDPAQVCQCITSYSRIAHKLKPGVFPTTIGGLRVTAQLSPQLSGGAGGFWAGGARKVSGGSVSSGGGGSVVSGYSGSGSTARPSVPPRSAAVSTWSKSSDEAATLPAWNIAQYGYMGGASQGNQGISFGARRQITNIPAAKSTPASPPLPAMSFAEKRRREEEARKREAEAEEERRRELQAADERRRAVEAADRWRKEEEEKTAIELERRKWKEEEEKRRLWQREQDNQRELERQKEVYAFERREEEARRVRDREAQLKLDREKKERERERERIRELERELEKARERERIYEAEKEERRRQDTERMRRDAQEMAIRRHRTGEPPSTPSPSKTNFVQSHRTGDRDRVQESERIFLQSWQNSNTPPPQTPPRQQQLGSPTPQPRALPTPPPRKLPPAPLANRPSSSNTYYTSEPMQPSRSWETNDDASGPDYEREENEKQQAYKWARLTSFFFSLQPSLVPPAPAPSPSPSISPQSSESLLTYKNSMSLLERERDRERQRQKEWEANQREVEQRVPTATAGDVAWDVNQYGYLGGADQGKMGVAFGARRQIIGPRGQ</sequence>
<feature type="compositionally biased region" description="Basic and acidic residues" evidence="1">
    <location>
        <begin position="355"/>
        <end position="425"/>
    </location>
</feature>
<dbReference type="InterPro" id="IPR036872">
    <property type="entry name" value="CH_dom_sf"/>
</dbReference>
<dbReference type="PROSITE" id="PS50021">
    <property type="entry name" value="CH"/>
    <property type="match status" value="1"/>
</dbReference>
<dbReference type="InterPro" id="IPR050606">
    <property type="entry name" value="Calponin-like"/>
</dbReference>
<name>A0A292PQ91_9PEZI</name>
<dbReference type="GO" id="GO:0051015">
    <property type="term" value="F:actin filament binding"/>
    <property type="evidence" value="ECO:0007669"/>
    <property type="project" value="TreeGrafter"/>
</dbReference>
<dbReference type="Proteomes" id="UP001412239">
    <property type="component" value="Unassembled WGS sequence"/>
</dbReference>
<dbReference type="PRINTS" id="PR00888">
    <property type="entry name" value="SM22CALPONIN"/>
</dbReference>
<protein>
    <recommendedName>
        <fullName evidence="2">Calponin-homology (CH) domain-containing protein</fullName>
    </recommendedName>
</protein>
<dbReference type="GO" id="GO:0007015">
    <property type="term" value="P:actin filament organization"/>
    <property type="evidence" value="ECO:0007669"/>
    <property type="project" value="TreeGrafter"/>
</dbReference>
<organism evidence="3 4">
    <name type="scientific">Tuber aestivum</name>
    <name type="common">summer truffle</name>
    <dbReference type="NCBI Taxonomy" id="59557"/>
    <lineage>
        <taxon>Eukaryota</taxon>
        <taxon>Fungi</taxon>
        <taxon>Dikarya</taxon>
        <taxon>Ascomycota</taxon>
        <taxon>Pezizomycotina</taxon>
        <taxon>Pezizomycetes</taxon>
        <taxon>Pezizales</taxon>
        <taxon>Tuberaceae</taxon>
        <taxon>Tuber</taxon>
    </lineage>
</organism>
<feature type="compositionally biased region" description="Low complexity" evidence="1">
    <location>
        <begin position="580"/>
        <end position="589"/>
    </location>
</feature>
<dbReference type="InterPro" id="IPR003096">
    <property type="entry name" value="SM22_calponin"/>
</dbReference>
<feature type="domain" description="Calponin-homology (CH)" evidence="2">
    <location>
        <begin position="21"/>
        <end position="127"/>
    </location>
</feature>
<proteinExistence type="predicted"/>
<dbReference type="AlphaFoldDB" id="A0A292PQ91"/>
<dbReference type="SUPFAM" id="SSF47576">
    <property type="entry name" value="Calponin-homology domain, CH-domain"/>
    <property type="match status" value="1"/>
</dbReference>
<dbReference type="PANTHER" id="PTHR47385">
    <property type="entry name" value="CALPONIN"/>
    <property type="match status" value="1"/>
</dbReference>
<evidence type="ECO:0000313" key="4">
    <source>
        <dbReference type="Proteomes" id="UP001412239"/>
    </source>
</evidence>
<feature type="compositionally biased region" description="Polar residues" evidence="1">
    <location>
        <begin position="438"/>
        <end position="448"/>
    </location>
</feature>
<dbReference type="EMBL" id="LN891108">
    <property type="protein sequence ID" value="CUS08875.1"/>
    <property type="molecule type" value="Genomic_DNA"/>
</dbReference>
<feature type="region of interest" description="Disordered" evidence="1">
    <location>
        <begin position="355"/>
        <end position="548"/>
    </location>
</feature>
<feature type="region of interest" description="Disordered" evidence="1">
    <location>
        <begin position="184"/>
        <end position="208"/>
    </location>
</feature>
<accession>A0A292PQ91</accession>
<evidence type="ECO:0000256" key="1">
    <source>
        <dbReference type="SAM" id="MobiDB-lite"/>
    </source>
</evidence>
<dbReference type="PANTHER" id="PTHR47385:SF14">
    <property type="entry name" value="TRANSGELIN"/>
    <property type="match status" value="1"/>
</dbReference>
<evidence type="ECO:0000313" key="3">
    <source>
        <dbReference type="EMBL" id="CUS08875.1"/>
    </source>
</evidence>
<gene>
    <name evidence="3" type="ORF">GSTUAT00007051001</name>
</gene>
<feature type="compositionally biased region" description="Basic and acidic residues" evidence="1">
    <location>
        <begin position="598"/>
        <end position="621"/>
    </location>
</feature>
<dbReference type="SMART" id="SM00033">
    <property type="entry name" value="CH"/>
    <property type="match status" value="1"/>
</dbReference>
<dbReference type="InterPro" id="IPR001715">
    <property type="entry name" value="CH_dom"/>
</dbReference>
<dbReference type="GO" id="GO:0015629">
    <property type="term" value="C:actin cytoskeleton"/>
    <property type="evidence" value="ECO:0007669"/>
    <property type="project" value="TreeGrafter"/>
</dbReference>
<feature type="compositionally biased region" description="Basic and acidic residues" evidence="1">
    <location>
        <begin position="265"/>
        <end position="300"/>
    </location>
</feature>
<evidence type="ECO:0000259" key="2">
    <source>
        <dbReference type="PROSITE" id="PS50021"/>
    </source>
</evidence>
<feature type="region of interest" description="Disordered" evidence="1">
    <location>
        <begin position="566"/>
        <end position="625"/>
    </location>
</feature>
<keyword evidence="4" id="KW-1185">Reference proteome</keyword>
<dbReference type="Gene3D" id="1.10.418.10">
    <property type="entry name" value="Calponin-like domain"/>
    <property type="match status" value="1"/>
</dbReference>
<reference evidence="3" key="1">
    <citation type="submission" date="2015-10" db="EMBL/GenBank/DDBJ databases">
        <authorList>
            <person name="Regsiter A."/>
            <person name="william w."/>
        </authorList>
    </citation>
    <scope>NUCLEOTIDE SEQUENCE</scope>
    <source>
        <strain evidence="3">Montdore</strain>
    </source>
</reference>
<feature type="compositionally biased region" description="Polar residues" evidence="1">
    <location>
        <begin position="512"/>
        <end position="529"/>
    </location>
</feature>